<name>A0ABR7SNB2_9ACTN</name>
<dbReference type="EMBL" id="JACTVJ010000016">
    <property type="protein sequence ID" value="MBC9716854.1"/>
    <property type="molecule type" value="Genomic_DNA"/>
</dbReference>
<dbReference type="Proteomes" id="UP000642284">
    <property type="component" value="Unassembled WGS sequence"/>
</dbReference>
<comment type="caution">
    <text evidence="1">The sequence shown here is derived from an EMBL/GenBank/DDBJ whole genome shotgun (WGS) entry which is preliminary data.</text>
</comment>
<organism evidence="1 2">
    <name type="scientific">Streptomyces polyasparticus</name>
    <dbReference type="NCBI Taxonomy" id="2767826"/>
    <lineage>
        <taxon>Bacteria</taxon>
        <taxon>Bacillati</taxon>
        <taxon>Actinomycetota</taxon>
        <taxon>Actinomycetes</taxon>
        <taxon>Kitasatosporales</taxon>
        <taxon>Streptomycetaceae</taxon>
        <taxon>Streptomyces</taxon>
    </lineage>
</organism>
<proteinExistence type="predicted"/>
<gene>
    <name evidence="1" type="ORF">H9Y04_30400</name>
</gene>
<accession>A0ABR7SNB2</accession>
<protein>
    <recommendedName>
        <fullName evidence="3">Molecular chaperone DnaJ</fullName>
    </recommendedName>
</protein>
<evidence type="ECO:0000313" key="1">
    <source>
        <dbReference type="EMBL" id="MBC9716854.1"/>
    </source>
</evidence>
<keyword evidence="2" id="KW-1185">Reference proteome</keyword>
<evidence type="ECO:0000313" key="2">
    <source>
        <dbReference type="Proteomes" id="UP000642284"/>
    </source>
</evidence>
<sequence>MPERQIPAGRICKDCDGFASVAITVGGRDRHGHLRTITAHCPACNGTGTTRKGTGSPALLAQVGR</sequence>
<evidence type="ECO:0008006" key="3">
    <source>
        <dbReference type="Google" id="ProtNLM"/>
    </source>
</evidence>
<reference evidence="1 2" key="1">
    <citation type="submission" date="2020-08" db="EMBL/GenBank/DDBJ databases">
        <title>Genemic of Streptomyces polyaspartic.</title>
        <authorList>
            <person name="Liu W."/>
        </authorList>
    </citation>
    <scope>NUCLEOTIDE SEQUENCE [LARGE SCALE GENOMIC DNA]</scope>
    <source>
        <strain evidence="1 2">TRM66268-LWL</strain>
    </source>
</reference>
<dbReference type="RefSeq" id="WP_187817299.1">
    <property type="nucleotide sequence ID" value="NZ_JACTVJ010000016.1"/>
</dbReference>